<dbReference type="EMBL" id="CM042058">
    <property type="protein sequence ID" value="KAI3684177.1"/>
    <property type="molecule type" value="Genomic_DNA"/>
</dbReference>
<protein>
    <submittedName>
        <fullName evidence="1">Uncharacterized protein</fullName>
    </submittedName>
</protein>
<gene>
    <name evidence="1" type="ORF">L6452_33397</name>
</gene>
<name>A0ACB8YFY7_ARCLA</name>
<reference evidence="2" key="1">
    <citation type="journal article" date="2022" name="Mol. Ecol. Resour.">
        <title>The genomes of chicory, endive, great burdock and yacon provide insights into Asteraceae palaeo-polyploidization history and plant inulin production.</title>
        <authorList>
            <person name="Fan W."/>
            <person name="Wang S."/>
            <person name="Wang H."/>
            <person name="Wang A."/>
            <person name="Jiang F."/>
            <person name="Liu H."/>
            <person name="Zhao H."/>
            <person name="Xu D."/>
            <person name="Zhang Y."/>
        </authorList>
    </citation>
    <scope>NUCLEOTIDE SEQUENCE [LARGE SCALE GENOMIC DNA]</scope>
    <source>
        <strain evidence="2">cv. Niubang</strain>
    </source>
</reference>
<keyword evidence="2" id="KW-1185">Reference proteome</keyword>
<comment type="caution">
    <text evidence="1">The sequence shown here is derived from an EMBL/GenBank/DDBJ whole genome shotgun (WGS) entry which is preliminary data.</text>
</comment>
<dbReference type="Proteomes" id="UP001055879">
    <property type="component" value="Linkage Group LG12"/>
</dbReference>
<proteinExistence type="predicted"/>
<sequence length="316" mass="36721">MEIESKNGFKTRLQKGSETFDFGRELGFNSTDRTVSRRHISFKLHEEDRSKVYFEVKGKNPVWVRDRTNDEIRVYKRSERGEMKAGDSFCVSSKNPNWFNLKKIASEDEEDDESNSELRFDDVLAETSGSGIGYDEIDTGDVSHIDPVKEFNFVVMGHEFDCYPKKMIRDIRNWDWFLEEPKEKSDDDDDDDDSKRNAKKGTKKRKKGRGKDNNDDDVWTGESEDDAEMIKKLKNVPKPKYSTRSKNQGKNKKGKSPSVSKSPKNAKDEEEEEDDEDEDDETLGGFIVDDEETREGDNEDDDEEEEEFEEDECDDE</sequence>
<organism evidence="1 2">
    <name type="scientific">Arctium lappa</name>
    <name type="common">Greater burdock</name>
    <name type="synonym">Lappa major</name>
    <dbReference type="NCBI Taxonomy" id="4217"/>
    <lineage>
        <taxon>Eukaryota</taxon>
        <taxon>Viridiplantae</taxon>
        <taxon>Streptophyta</taxon>
        <taxon>Embryophyta</taxon>
        <taxon>Tracheophyta</taxon>
        <taxon>Spermatophyta</taxon>
        <taxon>Magnoliopsida</taxon>
        <taxon>eudicotyledons</taxon>
        <taxon>Gunneridae</taxon>
        <taxon>Pentapetalae</taxon>
        <taxon>asterids</taxon>
        <taxon>campanulids</taxon>
        <taxon>Asterales</taxon>
        <taxon>Asteraceae</taxon>
        <taxon>Carduoideae</taxon>
        <taxon>Cardueae</taxon>
        <taxon>Arctiinae</taxon>
        <taxon>Arctium</taxon>
    </lineage>
</organism>
<evidence type="ECO:0000313" key="2">
    <source>
        <dbReference type="Proteomes" id="UP001055879"/>
    </source>
</evidence>
<accession>A0ACB8YFY7</accession>
<reference evidence="1 2" key="2">
    <citation type="journal article" date="2022" name="Mol. Ecol. Resour.">
        <title>The genomes of chicory, endive, great burdock and yacon provide insights into Asteraceae paleo-polyploidization history and plant inulin production.</title>
        <authorList>
            <person name="Fan W."/>
            <person name="Wang S."/>
            <person name="Wang H."/>
            <person name="Wang A."/>
            <person name="Jiang F."/>
            <person name="Liu H."/>
            <person name="Zhao H."/>
            <person name="Xu D."/>
            <person name="Zhang Y."/>
        </authorList>
    </citation>
    <scope>NUCLEOTIDE SEQUENCE [LARGE SCALE GENOMIC DNA]</scope>
    <source>
        <strain evidence="2">cv. Niubang</strain>
    </source>
</reference>
<evidence type="ECO:0000313" key="1">
    <source>
        <dbReference type="EMBL" id="KAI3684177.1"/>
    </source>
</evidence>